<accession>A0A0B6CV89</accession>
<keyword evidence="1" id="KW-0472">Membrane</keyword>
<feature type="transmembrane region" description="Helical" evidence="1">
    <location>
        <begin position="25"/>
        <end position="42"/>
    </location>
</feature>
<evidence type="ECO:0000256" key="1">
    <source>
        <dbReference type="SAM" id="Phobius"/>
    </source>
</evidence>
<protein>
    <submittedName>
        <fullName evidence="2">Sodium:proton antiporter</fullName>
    </submittedName>
</protein>
<dbReference type="EMBL" id="JAAGKH010000001">
    <property type="protein sequence ID" value="NDR88224.1"/>
    <property type="molecule type" value="Genomic_DNA"/>
</dbReference>
<dbReference type="RefSeq" id="WP_010031266.1">
    <property type="nucleotide sequence ID" value="NZ_CP009693.1"/>
</dbReference>
<dbReference type="KEGG" id="ftv:CH67_1209"/>
<dbReference type="eggNOG" id="COG0025">
    <property type="taxonomic scope" value="Bacteria"/>
</dbReference>
<feature type="transmembrane region" description="Helical" evidence="1">
    <location>
        <begin position="54"/>
        <end position="76"/>
    </location>
</feature>
<evidence type="ECO:0000313" key="2">
    <source>
        <dbReference type="EMBL" id="NDR88224.1"/>
    </source>
</evidence>
<dbReference type="EMBL" id="JAAGJP010000001">
    <property type="protein sequence ID" value="NDS67566.1"/>
    <property type="molecule type" value="Genomic_DNA"/>
</dbReference>
<keyword evidence="1" id="KW-1133">Transmembrane helix</keyword>
<dbReference type="AlphaFoldDB" id="A0A0B6CV89"/>
<dbReference type="KEGG" id="ftc:DA46_1935"/>
<proteinExistence type="predicted"/>
<dbReference type="HOGENOM" id="CLU_2478850_0_0_6"/>
<organism evidence="2">
    <name type="scientific">Francisella tularensis subsp. holarctica</name>
    <dbReference type="NCBI Taxonomy" id="119857"/>
    <lineage>
        <taxon>Bacteria</taxon>
        <taxon>Pseudomonadati</taxon>
        <taxon>Pseudomonadota</taxon>
        <taxon>Gammaproteobacteria</taxon>
        <taxon>Thiotrichales</taxon>
        <taxon>Francisellaceae</taxon>
        <taxon>Francisella</taxon>
    </lineage>
</organism>
<dbReference type="KEGG" id="ftz:CH68_941"/>
<comment type="caution">
    <text evidence="2">The sequence shown here is derived from an EMBL/GenBank/DDBJ whole genome shotgun (WGS) entry which is preliminary data.</text>
</comment>
<evidence type="ECO:0000313" key="3">
    <source>
        <dbReference type="EMBL" id="NDS67566.1"/>
    </source>
</evidence>
<reference evidence="2" key="1">
    <citation type="submission" date="2019-08" db="EMBL/GenBank/DDBJ databases">
        <authorList>
            <person name="Busch A."/>
        </authorList>
    </citation>
    <scope>NUCLEOTIDE SEQUENCE</scope>
    <source>
        <strain evidence="3">15T0085</strain>
        <strain evidence="2">17T1429</strain>
    </source>
</reference>
<gene>
    <name evidence="3" type="ORF">FWI86_00015</name>
    <name evidence="2" type="ORF">FWJ04_00410</name>
</gene>
<keyword evidence="1" id="KW-0812">Transmembrane</keyword>
<reference evidence="2" key="2">
    <citation type="submission" date="2020-02" db="EMBL/GenBank/DDBJ databases">
        <title>Using affinity propagation clustering for identifying bacterial clades and subclades with whole-genome sequences of Francisella tularensis.</title>
        <authorList>
            <person name="Homeier-Bachmann T."/>
            <person name="Abdel-Glil M.Y."/>
            <person name="Hackbart A."/>
            <person name="Hotzel H."/>
            <person name="Tomaso H."/>
        </authorList>
    </citation>
    <scope>NUCLEOTIDE SEQUENCE</scope>
    <source>
        <strain evidence="3">15T0085</strain>
        <strain evidence="2">17T1429</strain>
    </source>
</reference>
<sequence length="87" mass="9668">MLVKVNPEKSGNIYQILNVTDFKEIVLDGMLGYLLFASAMHLNYSKCKIYFSSILSLSTIGVLVSTFMVANISWIITNSILGINISF</sequence>
<name>A0A0B6CV89_FRATU</name>